<keyword evidence="1" id="KW-0812">Transmembrane</keyword>
<dbReference type="Proteomes" id="UP000198848">
    <property type="component" value="Unassembled WGS sequence"/>
</dbReference>
<gene>
    <name evidence="2" type="ORF">SAMN04489842_2001</name>
</gene>
<keyword evidence="3" id="KW-1185">Reference proteome</keyword>
<feature type="transmembrane region" description="Helical" evidence="1">
    <location>
        <begin position="39"/>
        <end position="59"/>
    </location>
</feature>
<reference evidence="3" key="1">
    <citation type="submission" date="2016-10" db="EMBL/GenBank/DDBJ databases">
        <authorList>
            <person name="Varghese N."/>
            <person name="Submissions S."/>
        </authorList>
    </citation>
    <scope>NUCLEOTIDE SEQUENCE [LARGE SCALE GENOMIC DNA]</scope>
    <source>
        <strain evidence="3">DSM 24767</strain>
    </source>
</reference>
<keyword evidence="1" id="KW-0472">Membrane</keyword>
<feature type="transmembrane region" description="Helical" evidence="1">
    <location>
        <begin position="71"/>
        <end position="94"/>
    </location>
</feature>
<accession>A0A1H1FK81</accession>
<proteinExistence type="predicted"/>
<dbReference type="STRING" id="1095778.SAMN04489842_2001"/>
<evidence type="ECO:0000313" key="2">
    <source>
        <dbReference type="EMBL" id="SDR01325.1"/>
    </source>
</evidence>
<sequence>MIGQRSNSGLEPTPFGVEGTFSGRLVPLDTQAVGGSPELVVLVFLALLVATVLSVYLAVRLYRGYRAGGGVGMLLLGAGLVLLTTIPMLLRLVLSNMPAVAPVWQEVIATAVQLLGLLVILGVVYGRR</sequence>
<organism evidence="2 3">
    <name type="scientific">Natronobacterium texcoconense</name>
    <dbReference type="NCBI Taxonomy" id="1095778"/>
    <lineage>
        <taxon>Archaea</taxon>
        <taxon>Methanobacteriati</taxon>
        <taxon>Methanobacteriota</taxon>
        <taxon>Stenosarchaea group</taxon>
        <taxon>Halobacteria</taxon>
        <taxon>Halobacteriales</taxon>
        <taxon>Natrialbaceae</taxon>
        <taxon>Natronobacterium</taxon>
    </lineage>
</organism>
<name>A0A1H1FK81_NATTX</name>
<evidence type="ECO:0000313" key="3">
    <source>
        <dbReference type="Proteomes" id="UP000198848"/>
    </source>
</evidence>
<protein>
    <submittedName>
        <fullName evidence="2">Uncharacterized protein</fullName>
    </submittedName>
</protein>
<evidence type="ECO:0000256" key="1">
    <source>
        <dbReference type="SAM" id="Phobius"/>
    </source>
</evidence>
<dbReference type="RefSeq" id="WP_244510219.1">
    <property type="nucleotide sequence ID" value="NZ_FNLC01000002.1"/>
</dbReference>
<dbReference type="EMBL" id="FNLC01000002">
    <property type="protein sequence ID" value="SDR01325.1"/>
    <property type="molecule type" value="Genomic_DNA"/>
</dbReference>
<keyword evidence="1" id="KW-1133">Transmembrane helix</keyword>
<feature type="transmembrane region" description="Helical" evidence="1">
    <location>
        <begin position="106"/>
        <end position="126"/>
    </location>
</feature>
<dbReference type="AlphaFoldDB" id="A0A1H1FK81"/>